<organism evidence="2 3">
    <name type="scientific">Streptococcus rupicaprae</name>
    <dbReference type="NCBI Taxonomy" id="759619"/>
    <lineage>
        <taxon>Bacteria</taxon>
        <taxon>Bacillati</taxon>
        <taxon>Bacillota</taxon>
        <taxon>Bacilli</taxon>
        <taxon>Lactobacillales</taxon>
        <taxon>Streptococcaceae</taxon>
        <taxon>Streptococcus</taxon>
    </lineage>
</organism>
<dbReference type="EMBL" id="JBEPLO010000010">
    <property type="protein sequence ID" value="MET3557993.1"/>
    <property type="molecule type" value="Genomic_DNA"/>
</dbReference>
<gene>
    <name evidence="2" type="ORF">ABID29_001106</name>
</gene>
<feature type="domain" description="Alpha/beta hydrolase fold-5" evidence="1">
    <location>
        <begin position="50"/>
        <end position="215"/>
    </location>
</feature>
<keyword evidence="3" id="KW-1185">Reference proteome</keyword>
<dbReference type="Gene3D" id="3.40.50.1820">
    <property type="entry name" value="alpha/beta hydrolase"/>
    <property type="match status" value="1"/>
</dbReference>
<evidence type="ECO:0000313" key="3">
    <source>
        <dbReference type="Proteomes" id="UP001549122"/>
    </source>
</evidence>
<dbReference type="Proteomes" id="UP001549122">
    <property type="component" value="Unassembled WGS sequence"/>
</dbReference>
<protein>
    <recommendedName>
        <fullName evidence="1">Alpha/beta hydrolase fold-5 domain-containing protein</fullName>
    </recommendedName>
</protein>
<proteinExistence type="predicted"/>
<comment type="caution">
    <text evidence="2">The sequence shown here is derived from an EMBL/GenBank/DDBJ whole genome shotgun (WGS) entry which is preliminary data.</text>
</comment>
<dbReference type="SUPFAM" id="SSF53474">
    <property type="entry name" value="alpha/beta-Hydrolases"/>
    <property type="match status" value="1"/>
</dbReference>
<dbReference type="InterPro" id="IPR029058">
    <property type="entry name" value="AB_hydrolase_fold"/>
</dbReference>
<reference evidence="2 3" key="1">
    <citation type="submission" date="2024-06" db="EMBL/GenBank/DDBJ databases">
        <title>Genomic Encyclopedia of Type Strains, Phase IV (KMG-IV): sequencing the most valuable type-strain genomes for metagenomic binning, comparative biology and taxonomic classification.</title>
        <authorList>
            <person name="Goeker M."/>
        </authorList>
    </citation>
    <scope>NUCLEOTIDE SEQUENCE [LARGE SCALE GENOMIC DNA]</scope>
    <source>
        <strain evidence="2 3">DSM 28303</strain>
    </source>
</reference>
<sequence length="230" mass="25339">MSLLLIGYVFLTVKTYRPTALAYERLEKAHTQTGSYSYFEPESSNHAKESLIIYGGGLVDSRSYSYLAQELAEKDYPVYLLHSPLNLPILRQGQALKLIEEKNLQSVYLIGHSLGGVVAAKDSSEGQSAVSGLILLASYPAPGLDLSSAEHLALLSITASQDQILNWQQYENSKPYLPKKARYVTLEGGNHSGFGLYGQQSGDGQASISPQQQQDLVTQTIHDFIQNYHQ</sequence>
<accession>A0ABV2FHF8</accession>
<dbReference type="Pfam" id="PF12695">
    <property type="entry name" value="Abhydrolase_5"/>
    <property type="match status" value="1"/>
</dbReference>
<name>A0ABV2FHF8_9STRE</name>
<dbReference type="InterPro" id="IPR029059">
    <property type="entry name" value="AB_hydrolase_5"/>
</dbReference>
<evidence type="ECO:0000313" key="2">
    <source>
        <dbReference type="EMBL" id="MET3557993.1"/>
    </source>
</evidence>
<evidence type="ECO:0000259" key="1">
    <source>
        <dbReference type="Pfam" id="PF12695"/>
    </source>
</evidence>